<dbReference type="PANTHER" id="PTHR19300:SF57">
    <property type="entry name" value="BETA-1,4-N-ACETYLGALACTOSAMINYLTRANSFERASE"/>
    <property type="match status" value="1"/>
</dbReference>
<evidence type="ECO:0000256" key="9">
    <source>
        <dbReference type="ARBA" id="ARBA00023136"/>
    </source>
</evidence>
<evidence type="ECO:0000256" key="4">
    <source>
        <dbReference type="ARBA" id="ARBA00022676"/>
    </source>
</evidence>
<dbReference type="PRINTS" id="PR02050">
    <property type="entry name" value="B14GALTRFASE"/>
</dbReference>
<evidence type="ECO:0000256" key="8">
    <source>
        <dbReference type="ARBA" id="ARBA00022989"/>
    </source>
</evidence>
<dbReference type="Gene3D" id="3.90.550.10">
    <property type="entry name" value="Spore Coat Polysaccharide Biosynthesis Protein SpsA, Chain A"/>
    <property type="match status" value="1"/>
</dbReference>
<comment type="subcellular location">
    <subcellularLocation>
        <location evidence="1">Membrane</location>
        <topology evidence="1">Single-pass type II membrane protein</topology>
    </subcellularLocation>
</comment>
<evidence type="ECO:0000256" key="5">
    <source>
        <dbReference type="ARBA" id="ARBA00022679"/>
    </source>
</evidence>
<keyword evidence="9" id="KW-0472">Membrane</keyword>
<dbReference type="GO" id="GO:0016020">
    <property type="term" value="C:membrane"/>
    <property type="evidence" value="ECO:0007669"/>
    <property type="project" value="UniProtKB-SubCell"/>
</dbReference>
<keyword evidence="4" id="KW-0328">Glycosyltransferase</keyword>
<keyword evidence="7" id="KW-0735">Signal-anchor</keyword>
<dbReference type="SUPFAM" id="SSF53448">
    <property type="entry name" value="Nucleotide-diphospho-sugar transferases"/>
    <property type="match status" value="1"/>
</dbReference>
<evidence type="ECO:0000256" key="10">
    <source>
        <dbReference type="ARBA" id="ARBA00023180"/>
    </source>
</evidence>
<dbReference type="InterPro" id="IPR029044">
    <property type="entry name" value="Nucleotide-diphossugar_trans"/>
</dbReference>
<evidence type="ECO:0000256" key="1">
    <source>
        <dbReference type="ARBA" id="ARBA00004606"/>
    </source>
</evidence>
<dbReference type="InterPro" id="IPR027995">
    <property type="entry name" value="Galactosyl_T_N"/>
</dbReference>
<evidence type="ECO:0000256" key="3">
    <source>
        <dbReference type="ARBA" id="ARBA00005735"/>
    </source>
</evidence>
<dbReference type="Pfam" id="PF13733">
    <property type="entry name" value="Glyco_transf_7N"/>
    <property type="match status" value="1"/>
</dbReference>
<keyword evidence="5 13" id="KW-0808">Transferase</keyword>
<dbReference type="UniPathway" id="UPA00378"/>
<protein>
    <submittedName>
        <fullName evidence="13">Glycosyltransferase group 7-like protein</fullName>
    </submittedName>
</protein>
<evidence type="ECO:0000259" key="12">
    <source>
        <dbReference type="Pfam" id="PF13733"/>
    </source>
</evidence>
<evidence type="ECO:0000256" key="7">
    <source>
        <dbReference type="ARBA" id="ARBA00022968"/>
    </source>
</evidence>
<dbReference type="PANTHER" id="PTHR19300">
    <property type="entry name" value="BETA-1,4-GALACTOSYLTRANSFERASE"/>
    <property type="match status" value="1"/>
</dbReference>
<dbReference type="EMBL" id="MN448295">
    <property type="protein sequence ID" value="QFG74935.1"/>
    <property type="molecule type" value="Genomic_DNA"/>
</dbReference>
<evidence type="ECO:0000313" key="13">
    <source>
        <dbReference type="EMBL" id="QFG74935.1"/>
    </source>
</evidence>
<name>A0A5J6VLB6_9VIRU</name>
<feature type="domain" description="Galactosyltransferase N-terminal" evidence="12">
    <location>
        <begin position="28"/>
        <end position="113"/>
    </location>
</feature>
<comment type="pathway">
    <text evidence="2">Protein modification; protein glycosylation.</text>
</comment>
<evidence type="ECO:0000256" key="6">
    <source>
        <dbReference type="ARBA" id="ARBA00022692"/>
    </source>
</evidence>
<reference evidence="13" key="1">
    <citation type="journal article" date="2019" name="Philos. Trans. R. Soc. Lond., B, Biol. Sci.">
        <title>Targeted metagenomic recovery of four divergent viruses reveals shared and distinctive characteristics of giant viruses of marine eukaryotes.</title>
        <authorList>
            <person name="Needham D.M."/>
            <person name="Poirier C."/>
            <person name="Hehenberger E."/>
            <person name="Jimenez V."/>
            <person name="Swalwell J.E."/>
            <person name="Santoro A.E."/>
            <person name="Worden A.Z."/>
        </authorList>
    </citation>
    <scope>NUCLEOTIDE SEQUENCE</scope>
    <source>
        <strain evidence="13">OPacV-421</strain>
    </source>
</reference>
<sequence length="258" mass="31427">MVLLYLLIILILLSIYYFMQTKFYQNEKKKKLTFIIPIRDRENDLEHFISQLKKILKYQKIEYKIYIIEQSFNKKLFNKGKIINAAFKESLKDNFSNIYVIHDVDNIPLTNDIINYYYDKNNVNHYYGEEHCLGCFFSITKNHFIKVNGFSNSYWGWGCEDNDFQRRIKLYNIKIDRNNFIRRRSTKLIKDDKIWSDSKENDWSNNRILLYKKWKSNLKKENIIKIISSDGLSTCEYKIKKKYFYKNDKNIKRILIDI</sequence>
<dbReference type="GO" id="GO:0008378">
    <property type="term" value="F:galactosyltransferase activity"/>
    <property type="evidence" value="ECO:0007669"/>
    <property type="project" value="TreeGrafter"/>
</dbReference>
<dbReference type="InterPro" id="IPR003859">
    <property type="entry name" value="Galactosyl_T"/>
</dbReference>
<keyword evidence="6" id="KW-0812">Transmembrane</keyword>
<keyword evidence="8" id="KW-1133">Transmembrane helix</keyword>
<organism evidence="13">
    <name type="scientific">Megaviridae environmental sample</name>
    <dbReference type="NCBI Taxonomy" id="1737588"/>
    <lineage>
        <taxon>Viruses</taxon>
        <taxon>Varidnaviria</taxon>
        <taxon>Bamfordvirae</taxon>
        <taxon>Nucleocytoviricota</taxon>
        <taxon>Megaviricetes</taxon>
        <taxon>Imitervirales</taxon>
        <taxon>Mimiviridae</taxon>
        <taxon>environmental samples</taxon>
    </lineage>
</organism>
<evidence type="ECO:0000259" key="11">
    <source>
        <dbReference type="Pfam" id="PF02709"/>
    </source>
</evidence>
<dbReference type="InterPro" id="IPR027791">
    <property type="entry name" value="Galactosyl_T_C"/>
</dbReference>
<proteinExistence type="inferred from homology"/>
<dbReference type="Pfam" id="PF02709">
    <property type="entry name" value="Glyco_transf_7C"/>
    <property type="match status" value="1"/>
</dbReference>
<keyword evidence="10" id="KW-0325">Glycoprotein</keyword>
<evidence type="ECO:0000256" key="2">
    <source>
        <dbReference type="ARBA" id="ARBA00004922"/>
    </source>
</evidence>
<accession>A0A5J6VLB6</accession>
<feature type="domain" description="Galactosyltransferase C-terminal" evidence="11">
    <location>
        <begin position="123"/>
        <end position="181"/>
    </location>
</feature>
<comment type="similarity">
    <text evidence="3">Belongs to the glycosyltransferase 7 family.</text>
</comment>
<dbReference type="GO" id="GO:0005975">
    <property type="term" value="P:carbohydrate metabolic process"/>
    <property type="evidence" value="ECO:0007669"/>
    <property type="project" value="InterPro"/>
</dbReference>